<keyword evidence="1" id="KW-0812">Transmembrane</keyword>
<reference evidence="2 3" key="2">
    <citation type="journal article" date="2022" name="Mol. Biol. Evol.">
        <title>Comparative Genomics Reveals Insights into the Divergent Evolution of Astigmatic Mites and Household Pest Adaptations.</title>
        <authorList>
            <person name="Xiong Q."/>
            <person name="Wan A.T."/>
            <person name="Liu X."/>
            <person name="Fung C.S."/>
            <person name="Xiao X."/>
            <person name="Malainual N."/>
            <person name="Hou J."/>
            <person name="Wang L."/>
            <person name="Wang M."/>
            <person name="Yang K.Y."/>
            <person name="Cui Y."/>
            <person name="Leung E.L."/>
            <person name="Nong W."/>
            <person name="Shin S.K."/>
            <person name="Au S.W."/>
            <person name="Jeong K.Y."/>
            <person name="Chew F.T."/>
            <person name="Hui J.H."/>
            <person name="Leung T.F."/>
            <person name="Tungtrongchitr A."/>
            <person name="Zhong N."/>
            <person name="Liu Z."/>
            <person name="Tsui S.K."/>
        </authorList>
    </citation>
    <scope>NUCLEOTIDE SEQUENCE [LARGE SCALE GENOMIC DNA]</scope>
    <source>
        <strain evidence="2">Derp</strain>
    </source>
</reference>
<sequence>MATISTLFYKQNNLLMILFPMEILIINICLFVSFLLNKPVKYNKICLSCSLFGTFKRINEYCAVVAVVIFDIVVVIIDGCTVDYLVMITDIYHHLIISYPCLLFDIFKRINEYCGILIDCFAY</sequence>
<protein>
    <submittedName>
        <fullName evidence="2">Uncharacterized protein</fullName>
    </submittedName>
</protein>
<feature type="transmembrane region" description="Helical" evidence="1">
    <location>
        <begin position="58"/>
        <end position="77"/>
    </location>
</feature>
<keyword evidence="1" id="KW-1133">Transmembrane helix</keyword>
<feature type="transmembrane region" description="Helical" evidence="1">
    <location>
        <begin position="14"/>
        <end position="37"/>
    </location>
</feature>
<reference evidence="2 3" key="1">
    <citation type="journal article" date="2018" name="J. Allergy Clin. Immunol.">
        <title>High-quality assembly of Dermatophagoides pteronyssinus genome and transcriptome reveals a wide range of novel allergens.</title>
        <authorList>
            <person name="Liu X.Y."/>
            <person name="Yang K.Y."/>
            <person name="Wang M.Q."/>
            <person name="Kwok J.S."/>
            <person name="Zeng X."/>
            <person name="Yang Z."/>
            <person name="Xiao X.J."/>
            <person name="Lau C.P."/>
            <person name="Li Y."/>
            <person name="Huang Z.M."/>
            <person name="Ba J.G."/>
            <person name="Yim A.K."/>
            <person name="Ouyang C.Y."/>
            <person name="Ngai S.M."/>
            <person name="Chan T.F."/>
            <person name="Leung E.L."/>
            <person name="Liu L."/>
            <person name="Liu Z.G."/>
            <person name="Tsui S.K."/>
        </authorList>
    </citation>
    <scope>NUCLEOTIDE SEQUENCE [LARGE SCALE GENOMIC DNA]</scope>
    <source>
        <strain evidence="2">Derp</strain>
    </source>
</reference>
<gene>
    <name evidence="2" type="ORF">DERP_003062</name>
</gene>
<evidence type="ECO:0000256" key="1">
    <source>
        <dbReference type="SAM" id="Phobius"/>
    </source>
</evidence>
<evidence type="ECO:0000313" key="3">
    <source>
        <dbReference type="Proteomes" id="UP000887458"/>
    </source>
</evidence>
<dbReference type="Proteomes" id="UP000887458">
    <property type="component" value="Unassembled WGS sequence"/>
</dbReference>
<proteinExistence type="predicted"/>
<organism evidence="2 3">
    <name type="scientific">Dermatophagoides pteronyssinus</name>
    <name type="common">European house dust mite</name>
    <dbReference type="NCBI Taxonomy" id="6956"/>
    <lineage>
        <taxon>Eukaryota</taxon>
        <taxon>Metazoa</taxon>
        <taxon>Ecdysozoa</taxon>
        <taxon>Arthropoda</taxon>
        <taxon>Chelicerata</taxon>
        <taxon>Arachnida</taxon>
        <taxon>Acari</taxon>
        <taxon>Acariformes</taxon>
        <taxon>Sarcoptiformes</taxon>
        <taxon>Astigmata</taxon>
        <taxon>Psoroptidia</taxon>
        <taxon>Analgoidea</taxon>
        <taxon>Pyroglyphidae</taxon>
        <taxon>Dermatophagoidinae</taxon>
        <taxon>Dermatophagoides</taxon>
    </lineage>
</organism>
<name>A0ABQ8JIS2_DERPT</name>
<accession>A0ABQ8JIS2</accession>
<keyword evidence="3" id="KW-1185">Reference proteome</keyword>
<keyword evidence="1" id="KW-0472">Membrane</keyword>
<dbReference type="EMBL" id="NJHN03000036">
    <property type="protein sequence ID" value="KAH9422387.1"/>
    <property type="molecule type" value="Genomic_DNA"/>
</dbReference>
<evidence type="ECO:0000313" key="2">
    <source>
        <dbReference type="EMBL" id="KAH9422387.1"/>
    </source>
</evidence>
<comment type="caution">
    <text evidence="2">The sequence shown here is derived from an EMBL/GenBank/DDBJ whole genome shotgun (WGS) entry which is preliminary data.</text>
</comment>